<dbReference type="PANTHER" id="PTHR23017:SF3">
    <property type="entry name" value="G-PROTEIN COUPLED RECEPTORS FAMILY 1 PROFILE DOMAIN-CONTAINING PROTEIN"/>
    <property type="match status" value="1"/>
</dbReference>
<feature type="transmembrane region" description="Helical" evidence="1">
    <location>
        <begin position="186"/>
        <end position="206"/>
    </location>
</feature>
<name>A0A1I7YJV3_9BILA</name>
<proteinExistence type="predicted"/>
<dbReference type="AlphaFoldDB" id="A0A1I7YJV3"/>
<evidence type="ECO:0000313" key="3">
    <source>
        <dbReference type="Proteomes" id="UP000095287"/>
    </source>
</evidence>
<evidence type="ECO:0000259" key="2">
    <source>
        <dbReference type="Pfam" id="PF10328"/>
    </source>
</evidence>
<feature type="transmembrane region" description="Helical" evidence="1">
    <location>
        <begin position="70"/>
        <end position="91"/>
    </location>
</feature>
<evidence type="ECO:0000313" key="4">
    <source>
        <dbReference type="WBParaSite" id="L893_g17032.t1"/>
    </source>
</evidence>
<dbReference type="SUPFAM" id="SSF81321">
    <property type="entry name" value="Family A G protein-coupled receptor-like"/>
    <property type="match status" value="1"/>
</dbReference>
<organism evidence="3 4">
    <name type="scientific">Steinernema glaseri</name>
    <dbReference type="NCBI Taxonomy" id="37863"/>
    <lineage>
        <taxon>Eukaryota</taxon>
        <taxon>Metazoa</taxon>
        <taxon>Ecdysozoa</taxon>
        <taxon>Nematoda</taxon>
        <taxon>Chromadorea</taxon>
        <taxon>Rhabditida</taxon>
        <taxon>Tylenchina</taxon>
        <taxon>Panagrolaimomorpha</taxon>
        <taxon>Strongyloidoidea</taxon>
        <taxon>Steinernematidae</taxon>
        <taxon>Steinernema</taxon>
    </lineage>
</organism>
<evidence type="ECO:0000256" key="1">
    <source>
        <dbReference type="SAM" id="Phobius"/>
    </source>
</evidence>
<dbReference type="Proteomes" id="UP000095287">
    <property type="component" value="Unplaced"/>
</dbReference>
<dbReference type="Pfam" id="PF10328">
    <property type="entry name" value="7TM_GPCR_Srx"/>
    <property type="match status" value="1"/>
</dbReference>
<feature type="transmembrane region" description="Helical" evidence="1">
    <location>
        <begin position="112"/>
        <end position="134"/>
    </location>
</feature>
<sequence length="272" mass="31293">MANVEGDHYFLPNDTVNYEAYYQTYAYDYLEDCDELLMQYPRGPPPGGSFINNSFVDERENHLEQHCSDVYVALTIVVMSLMAIISNLLVIKNSRRTKIFGRFFGFLFMYRSFFESISALFCLCFFASYIYFAYEVPTVVNVVLATTFTFTLSSTYVLHLITSANRCFAVFLPMRYDGVFEKKRSVWICIVIVPCVACVIASIPSFPFNHTCGQFLFSRVRYDIMPKGCEDWEPGYPEMQSQTYATIITWAVLTFSALATDVLTMIRLIFLA</sequence>
<keyword evidence="1" id="KW-0472">Membrane</keyword>
<keyword evidence="1" id="KW-0812">Transmembrane</keyword>
<protein>
    <submittedName>
        <fullName evidence="4">7TM_GPCR_Srx domain-containing protein</fullName>
    </submittedName>
</protein>
<feature type="transmembrane region" description="Helical" evidence="1">
    <location>
        <begin position="247"/>
        <end position="270"/>
    </location>
</feature>
<dbReference type="InterPro" id="IPR019430">
    <property type="entry name" value="7TM_GPCR_serpentine_rcpt_Srx"/>
</dbReference>
<reference evidence="4" key="1">
    <citation type="submission" date="2016-11" db="UniProtKB">
        <authorList>
            <consortium name="WormBaseParasite"/>
        </authorList>
    </citation>
    <scope>IDENTIFICATION</scope>
</reference>
<keyword evidence="3" id="KW-1185">Reference proteome</keyword>
<dbReference type="PANTHER" id="PTHR23017">
    <property type="entry name" value="SERPENTINE RECEPTOR, CLASS X"/>
    <property type="match status" value="1"/>
</dbReference>
<accession>A0A1I7YJV3</accession>
<feature type="domain" description="7TM GPCR serpentine receptor class x (Srx)" evidence="2">
    <location>
        <begin position="78"/>
        <end position="270"/>
    </location>
</feature>
<dbReference type="Gene3D" id="1.20.1070.10">
    <property type="entry name" value="Rhodopsin 7-helix transmembrane proteins"/>
    <property type="match status" value="1"/>
</dbReference>
<keyword evidence="1" id="KW-1133">Transmembrane helix</keyword>
<dbReference type="WBParaSite" id="L893_g17032.t1">
    <property type="protein sequence ID" value="L893_g17032.t1"/>
    <property type="gene ID" value="L893_g17032"/>
</dbReference>